<dbReference type="OrthoDB" id="10262962at2759"/>
<reference evidence="3" key="1">
    <citation type="submission" date="2020-10" db="EMBL/GenBank/DDBJ databases">
        <authorList>
            <person name="Kikuchi T."/>
        </authorList>
    </citation>
    <scope>NUCLEOTIDE SEQUENCE</scope>
    <source>
        <strain evidence="3">NKZ352</strain>
    </source>
</reference>
<dbReference type="Pfam" id="PF00328">
    <property type="entry name" value="His_Phos_2"/>
    <property type="match status" value="1"/>
</dbReference>
<dbReference type="EMBL" id="CAJGYM010000021">
    <property type="protein sequence ID" value="CAD6191442.1"/>
    <property type="molecule type" value="Genomic_DNA"/>
</dbReference>
<organism evidence="3 4">
    <name type="scientific">Caenorhabditis auriculariae</name>
    <dbReference type="NCBI Taxonomy" id="2777116"/>
    <lineage>
        <taxon>Eukaryota</taxon>
        <taxon>Metazoa</taxon>
        <taxon>Ecdysozoa</taxon>
        <taxon>Nematoda</taxon>
        <taxon>Chromadorea</taxon>
        <taxon>Rhabditida</taxon>
        <taxon>Rhabditina</taxon>
        <taxon>Rhabditomorpha</taxon>
        <taxon>Rhabditoidea</taxon>
        <taxon>Rhabditidae</taxon>
        <taxon>Peloderinae</taxon>
        <taxon>Caenorhabditis</taxon>
    </lineage>
</organism>
<evidence type="ECO:0000313" key="3">
    <source>
        <dbReference type="EMBL" id="CAD6191442.1"/>
    </source>
</evidence>
<keyword evidence="2" id="KW-0812">Transmembrane</keyword>
<feature type="transmembrane region" description="Helical" evidence="2">
    <location>
        <begin position="59"/>
        <end position="76"/>
    </location>
</feature>
<protein>
    <submittedName>
        <fullName evidence="3">Uncharacterized protein</fullName>
    </submittedName>
</protein>
<dbReference type="SUPFAM" id="SSF53254">
    <property type="entry name" value="Phosphoglycerate mutase-like"/>
    <property type="match status" value="1"/>
</dbReference>
<dbReference type="InterPro" id="IPR050645">
    <property type="entry name" value="Histidine_acid_phosphatase"/>
</dbReference>
<dbReference type="PANTHER" id="PTHR11567">
    <property type="entry name" value="ACID PHOSPHATASE-RELATED"/>
    <property type="match status" value="1"/>
</dbReference>
<dbReference type="Gene3D" id="3.40.50.1240">
    <property type="entry name" value="Phosphoglycerate mutase-like"/>
    <property type="match status" value="1"/>
</dbReference>
<name>A0A8S1H8I7_9PELO</name>
<dbReference type="CDD" id="cd07061">
    <property type="entry name" value="HP_HAP_like"/>
    <property type="match status" value="1"/>
</dbReference>
<comment type="caution">
    <text evidence="3">The sequence shown here is derived from an EMBL/GenBank/DDBJ whole genome shotgun (WGS) entry which is preliminary data.</text>
</comment>
<evidence type="ECO:0000256" key="1">
    <source>
        <dbReference type="ARBA" id="ARBA00005375"/>
    </source>
</evidence>
<keyword evidence="2" id="KW-0472">Membrane</keyword>
<dbReference type="AlphaFoldDB" id="A0A8S1H8I7"/>
<sequence>MAEYMQRLMANKQTEKKPMNEPIQVKNEVEVTFGDEVDLDVGSGKGSDSDCFLMRRNRFFLIVFVTCLFIYLIVHLNRRKEKVKGSEYDRPVRGLEHIPAIFREYCQFLEYGVNGDEGEDFTFYEGEEGRRLKLRAVVVTFRHGERSPMHEIQDELACAPVRNVDRTRFARYKELMESDEYIDYFKVDEKLKNYPRVPDSSICAPGMLTAEGALQHVRLGRFFRKAYQNSKLFLHDEGYRINATVVTSQYARTLQSALAFSSEFLYKLSEFVPSVFVKAARHTHQCVDDFCDCPLSKEMREKYEEELLEYMEKDPFSREKIAPIVKVFHEFGNYSEPLHILDVSLGNYICRKKSLPCRGDLCLDFNLLKELVVKTSARAQALFDDKQGGISKRLQVIEANSILGYVAQTIDRVQRFPHTNFIKIFSGHDTVVGPILRVLGLYNNDPPHYTSRVVFEIYEHPEEGTLLRILQNGLDVTKNVEFCRDHLFLKLCKTQAFLEFFNNLFRKVGVKSMKEACHV</sequence>
<evidence type="ECO:0000313" key="4">
    <source>
        <dbReference type="Proteomes" id="UP000835052"/>
    </source>
</evidence>
<dbReference type="PANTHER" id="PTHR11567:SF187">
    <property type="entry name" value="2,3-BISPHOSPHOGLYCERATE 3-PHOSPHATASE"/>
    <property type="match status" value="1"/>
</dbReference>
<proteinExistence type="inferred from homology"/>
<dbReference type="InterPro" id="IPR029033">
    <property type="entry name" value="His_PPase_superfam"/>
</dbReference>
<dbReference type="InterPro" id="IPR000560">
    <property type="entry name" value="His_Pase_clade-2"/>
</dbReference>
<comment type="similarity">
    <text evidence="1">Belongs to the histidine acid phosphatase family.</text>
</comment>
<dbReference type="Proteomes" id="UP000835052">
    <property type="component" value="Unassembled WGS sequence"/>
</dbReference>
<evidence type="ECO:0000256" key="2">
    <source>
        <dbReference type="SAM" id="Phobius"/>
    </source>
</evidence>
<dbReference type="GO" id="GO:0016791">
    <property type="term" value="F:phosphatase activity"/>
    <property type="evidence" value="ECO:0007669"/>
    <property type="project" value="TreeGrafter"/>
</dbReference>
<accession>A0A8S1H8I7</accession>
<gene>
    <name evidence="3" type="ORF">CAUJ_LOCUS7361</name>
</gene>
<keyword evidence="4" id="KW-1185">Reference proteome</keyword>
<keyword evidence="2" id="KW-1133">Transmembrane helix</keyword>